<evidence type="ECO:0000256" key="1">
    <source>
        <dbReference type="SAM" id="SignalP"/>
    </source>
</evidence>
<dbReference type="EMBL" id="CM027689">
    <property type="protein sequence ID" value="KAG0514290.1"/>
    <property type="molecule type" value="Genomic_DNA"/>
</dbReference>
<evidence type="ECO:0000313" key="2">
    <source>
        <dbReference type="EMBL" id="KAG0514290.1"/>
    </source>
</evidence>
<proteinExistence type="predicted"/>
<keyword evidence="1" id="KW-0732">Signal</keyword>
<name>A0A921Q4K9_SORBI</name>
<evidence type="ECO:0000313" key="3">
    <source>
        <dbReference type="Proteomes" id="UP000807115"/>
    </source>
</evidence>
<protein>
    <submittedName>
        <fullName evidence="2">Uncharacterized protein</fullName>
    </submittedName>
</protein>
<gene>
    <name evidence="2" type="ORF">BDA96_10G178000</name>
</gene>
<comment type="caution">
    <text evidence="2">The sequence shown here is derived from an EMBL/GenBank/DDBJ whole genome shotgun (WGS) entry which is preliminary data.</text>
</comment>
<dbReference type="AlphaFoldDB" id="A0A921Q4K9"/>
<dbReference type="Proteomes" id="UP000807115">
    <property type="component" value="Chromosome 10"/>
</dbReference>
<reference evidence="2" key="1">
    <citation type="journal article" date="2019" name="BMC Genomics">
        <title>A new reference genome for Sorghum bicolor reveals high levels of sequence similarity between sweet and grain genotypes: implications for the genetics of sugar metabolism.</title>
        <authorList>
            <person name="Cooper E.A."/>
            <person name="Brenton Z.W."/>
            <person name="Flinn B.S."/>
            <person name="Jenkins J."/>
            <person name="Shu S."/>
            <person name="Flowers D."/>
            <person name="Luo F."/>
            <person name="Wang Y."/>
            <person name="Xia P."/>
            <person name="Barry K."/>
            <person name="Daum C."/>
            <person name="Lipzen A."/>
            <person name="Yoshinaga Y."/>
            <person name="Schmutz J."/>
            <person name="Saski C."/>
            <person name="Vermerris W."/>
            <person name="Kresovich S."/>
        </authorList>
    </citation>
    <scope>NUCLEOTIDE SEQUENCE</scope>
</reference>
<accession>A0A921Q4K9</accession>
<feature type="signal peptide" evidence="1">
    <location>
        <begin position="1"/>
        <end position="23"/>
    </location>
</feature>
<feature type="chain" id="PRO_5038000678" evidence="1">
    <location>
        <begin position="24"/>
        <end position="106"/>
    </location>
</feature>
<sequence>MEKLLTGSVLCILALSFLCWIGGIPLQHCCTRKQSMLPELHVSISFSFKYMHVQWTFVSATCGLSELNCSETCIYMECSQWEVVWSSGCSFMARNCNHMVFLYAKR</sequence>
<organism evidence="2 3">
    <name type="scientific">Sorghum bicolor</name>
    <name type="common">Sorghum</name>
    <name type="synonym">Sorghum vulgare</name>
    <dbReference type="NCBI Taxonomy" id="4558"/>
    <lineage>
        <taxon>Eukaryota</taxon>
        <taxon>Viridiplantae</taxon>
        <taxon>Streptophyta</taxon>
        <taxon>Embryophyta</taxon>
        <taxon>Tracheophyta</taxon>
        <taxon>Spermatophyta</taxon>
        <taxon>Magnoliopsida</taxon>
        <taxon>Liliopsida</taxon>
        <taxon>Poales</taxon>
        <taxon>Poaceae</taxon>
        <taxon>PACMAD clade</taxon>
        <taxon>Panicoideae</taxon>
        <taxon>Andropogonodae</taxon>
        <taxon>Andropogoneae</taxon>
        <taxon>Sorghinae</taxon>
        <taxon>Sorghum</taxon>
    </lineage>
</organism>
<reference evidence="2" key="2">
    <citation type="submission" date="2020-10" db="EMBL/GenBank/DDBJ databases">
        <authorList>
            <person name="Cooper E.A."/>
            <person name="Brenton Z.W."/>
            <person name="Flinn B.S."/>
            <person name="Jenkins J."/>
            <person name="Shu S."/>
            <person name="Flowers D."/>
            <person name="Luo F."/>
            <person name="Wang Y."/>
            <person name="Xia P."/>
            <person name="Barry K."/>
            <person name="Daum C."/>
            <person name="Lipzen A."/>
            <person name="Yoshinaga Y."/>
            <person name="Schmutz J."/>
            <person name="Saski C."/>
            <person name="Vermerris W."/>
            <person name="Kresovich S."/>
        </authorList>
    </citation>
    <scope>NUCLEOTIDE SEQUENCE</scope>
</reference>